<dbReference type="PROSITE" id="PS51352">
    <property type="entry name" value="THIOREDOXIN_2"/>
    <property type="match status" value="1"/>
</dbReference>
<proteinExistence type="predicted"/>
<dbReference type="InterPro" id="IPR013766">
    <property type="entry name" value="Thioredoxin_domain"/>
</dbReference>
<dbReference type="GO" id="GO:0016491">
    <property type="term" value="F:oxidoreductase activity"/>
    <property type="evidence" value="ECO:0007669"/>
    <property type="project" value="InterPro"/>
</dbReference>
<reference evidence="3 4" key="1">
    <citation type="submission" date="2020-05" db="EMBL/GenBank/DDBJ databases">
        <title>Mucilaginibacter mali sp. nov.</title>
        <authorList>
            <person name="Kim H.S."/>
            <person name="Lee K.C."/>
            <person name="Suh M.K."/>
            <person name="Kim J.-S."/>
            <person name="Han K.-I."/>
            <person name="Eom M.K."/>
            <person name="Shin Y.K."/>
            <person name="Lee J.-S."/>
        </authorList>
    </citation>
    <scope>NUCLEOTIDE SEQUENCE [LARGE SCALE GENOMIC DNA]</scope>
    <source>
        <strain evidence="3 4">G2-14</strain>
    </source>
</reference>
<dbReference type="CDD" id="cd02966">
    <property type="entry name" value="TlpA_like_family"/>
    <property type="match status" value="1"/>
</dbReference>
<dbReference type="Pfam" id="PF08534">
    <property type="entry name" value="Redoxin"/>
    <property type="match status" value="1"/>
</dbReference>
<feature type="domain" description="Thioredoxin" evidence="2">
    <location>
        <begin position="330"/>
        <end position="471"/>
    </location>
</feature>
<dbReference type="Gene3D" id="3.40.30.10">
    <property type="entry name" value="Glutaredoxin"/>
    <property type="match status" value="1"/>
</dbReference>
<dbReference type="KEGG" id="mmab:HQ865_07630"/>
<feature type="signal peptide" evidence="1">
    <location>
        <begin position="1"/>
        <end position="22"/>
    </location>
</feature>
<dbReference type="AlphaFoldDB" id="A0A7D4Q2F5"/>
<keyword evidence="1" id="KW-0732">Signal</keyword>
<dbReference type="InterPro" id="IPR036249">
    <property type="entry name" value="Thioredoxin-like_sf"/>
</dbReference>
<dbReference type="EMBL" id="CP054139">
    <property type="protein sequence ID" value="QKJ29627.1"/>
    <property type="molecule type" value="Genomic_DNA"/>
</dbReference>
<dbReference type="Proteomes" id="UP000505355">
    <property type="component" value="Chromosome"/>
</dbReference>
<name>A0A7D4Q2F5_9SPHI</name>
<dbReference type="InterPro" id="IPR050553">
    <property type="entry name" value="Thioredoxin_ResA/DsbE_sf"/>
</dbReference>
<feature type="chain" id="PRO_5028972599" evidence="1">
    <location>
        <begin position="23"/>
        <end position="471"/>
    </location>
</feature>
<dbReference type="PANTHER" id="PTHR42852:SF13">
    <property type="entry name" value="PROTEIN DIPZ"/>
    <property type="match status" value="1"/>
</dbReference>
<dbReference type="RefSeq" id="WP_173414319.1">
    <property type="nucleotide sequence ID" value="NZ_CP054139.1"/>
</dbReference>
<protein>
    <submittedName>
        <fullName evidence="3">TlpA family protein disulfide reductase</fullName>
    </submittedName>
</protein>
<sequence>MRTAFTISIISILLIAGLNTCAQDRMPGTALSLKGETATTVFKNATKDTLKIRGMLFNWLPYNENNFSLNIAPGAKDSVTLPFNYPDLIYINDNFRVLNAPGKRVICTIRSIKPKATDADFDGDLKIENTYYLSYSNFLGNPDQESRAFYTIGEKLTDFNLFPAIADSITNVRLSFLERYNQLLAPWFKKYEYARLVHNGMMRKDNVLISKRFYGGKPIPVNDHYYDFEKSLNLADTTQLLSTEYLWAADNVIYHQAQRSKKPMPQVLLYAMDSLAGNTVLTDVFKTRKLGMLYTNKREDYNTNLALMKFTTADTKAMVDSMIQARLGYPKLGKKAPEMVLKDIDGNTVSLSSFGGRPVIVNFWAEWCGPCKAEFPFENKLYQRYKDKGLVVINVCVETDAEHWKIITKRDNLQMVNLFANAEVYKKIKAAYNIGALPRSILITKEHKVADNYYQRASRLTDKDVAALLNN</sequence>
<evidence type="ECO:0000313" key="4">
    <source>
        <dbReference type="Proteomes" id="UP000505355"/>
    </source>
</evidence>
<dbReference type="SUPFAM" id="SSF52833">
    <property type="entry name" value="Thioredoxin-like"/>
    <property type="match status" value="1"/>
</dbReference>
<evidence type="ECO:0000313" key="3">
    <source>
        <dbReference type="EMBL" id="QKJ29627.1"/>
    </source>
</evidence>
<evidence type="ECO:0000256" key="1">
    <source>
        <dbReference type="SAM" id="SignalP"/>
    </source>
</evidence>
<organism evidence="3 4">
    <name type="scientific">Mucilaginibacter mali</name>
    <dbReference type="NCBI Taxonomy" id="2740462"/>
    <lineage>
        <taxon>Bacteria</taxon>
        <taxon>Pseudomonadati</taxon>
        <taxon>Bacteroidota</taxon>
        <taxon>Sphingobacteriia</taxon>
        <taxon>Sphingobacteriales</taxon>
        <taxon>Sphingobacteriaceae</taxon>
        <taxon>Mucilaginibacter</taxon>
    </lineage>
</organism>
<dbReference type="PANTHER" id="PTHR42852">
    <property type="entry name" value="THIOL:DISULFIDE INTERCHANGE PROTEIN DSBE"/>
    <property type="match status" value="1"/>
</dbReference>
<dbReference type="InterPro" id="IPR013740">
    <property type="entry name" value="Redoxin"/>
</dbReference>
<gene>
    <name evidence="3" type="ORF">HQ865_07630</name>
</gene>
<evidence type="ECO:0000259" key="2">
    <source>
        <dbReference type="PROSITE" id="PS51352"/>
    </source>
</evidence>
<accession>A0A7D4Q2F5</accession>
<keyword evidence="4" id="KW-1185">Reference proteome</keyword>